<dbReference type="GO" id="GO:0003917">
    <property type="term" value="F:DNA topoisomerase type I (single strand cut, ATP-independent) activity"/>
    <property type="evidence" value="ECO:0007669"/>
    <property type="project" value="UniProtKB-EC"/>
</dbReference>
<dbReference type="EMBL" id="OU015584">
    <property type="protein sequence ID" value="CAG5080288.1"/>
    <property type="molecule type" value="Genomic_DNA"/>
</dbReference>
<dbReference type="SMART" id="SM00437">
    <property type="entry name" value="TOP1Ac"/>
    <property type="match status" value="1"/>
</dbReference>
<dbReference type="GO" id="GO:0006281">
    <property type="term" value="P:DNA repair"/>
    <property type="evidence" value="ECO:0007669"/>
    <property type="project" value="TreeGrafter"/>
</dbReference>
<dbReference type="SUPFAM" id="SSF56712">
    <property type="entry name" value="Prokaryotic type I DNA topoisomerase"/>
    <property type="match status" value="1"/>
</dbReference>
<evidence type="ECO:0000256" key="7">
    <source>
        <dbReference type="ARBA" id="ARBA00023235"/>
    </source>
</evidence>
<evidence type="ECO:0000256" key="5">
    <source>
        <dbReference type="ARBA" id="ARBA00023029"/>
    </source>
</evidence>
<dbReference type="RefSeq" id="WP_258541455.1">
    <property type="nucleotide sequence ID" value="NZ_OU015584.1"/>
</dbReference>
<evidence type="ECO:0000256" key="4">
    <source>
        <dbReference type="ARBA" id="ARBA00022723"/>
    </source>
</evidence>
<evidence type="ECO:0000259" key="12">
    <source>
        <dbReference type="PROSITE" id="PS50880"/>
    </source>
</evidence>
<accession>A0A916NB35</accession>
<dbReference type="AlphaFoldDB" id="A0A916NB35"/>
<dbReference type="Gene3D" id="2.70.20.10">
    <property type="entry name" value="Topoisomerase I, domain 3"/>
    <property type="match status" value="1"/>
</dbReference>
<feature type="domain" description="Toprim" evidence="12">
    <location>
        <begin position="1"/>
        <end position="134"/>
    </location>
</feature>
<dbReference type="GO" id="GO:0006265">
    <property type="term" value="P:DNA topological change"/>
    <property type="evidence" value="ECO:0007669"/>
    <property type="project" value="InterPro"/>
</dbReference>
<dbReference type="InterPro" id="IPR006171">
    <property type="entry name" value="TOPRIM_dom"/>
</dbReference>
<dbReference type="InterPro" id="IPR034144">
    <property type="entry name" value="TOPRIM_TopoIII"/>
</dbReference>
<dbReference type="KEGG" id="ptan:CRYO30217_01246"/>
<organism evidence="14 15">
    <name type="scientific">Parvicella tangerina</name>
    <dbReference type="NCBI Taxonomy" id="2829795"/>
    <lineage>
        <taxon>Bacteria</taxon>
        <taxon>Pseudomonadati</taxon>
        <taxon>Bacteroidota</taxon>
        <taxon>Flavobacteriia</taxon>
        <taxon>Flavobacteriales</taxon>
        <taxon>Parvicellaceae</taxon>
        <taxon>Parvicella</taxon>
    </lineage>
</organism>
<evidence type="ECO:0000256" key="11">
    <source>
        <dbReference type="ARBA" id="ARBA00032877"/>
    </source>
</evidence>
<dbReference type="InterPro" id="IPR013824">
    <property type="entry name" value="Topo_IA_cen_sub1"/>
</dbReference>
<protein>
    <recommendedName>
        <fullName evidence="3">DNA topoisomerase</fullName>
        <ecNumber evidence="3">5.6.2.1</ecNumber>
    </recommendedName>
    <alternativeName>
        <fullName evidence="11">Omega-protein</fullName>
    </alternativeName>
    <alternativeName>
        <fullName evidence="10">Relaxing enzyme</fullName>
    </alternativeName>
    <alternativeName>
        <fullName evidence="8">Swivelase</fullName>
    </alternativeName>
    <alternativeName>
        <fullName evidence="9">Untwisting enzyme</fullName>
    </alternativeName>
</protein>
<proteinExistence type="inferred from homology"/>
<gene>
    <name evidence="14" type="primary">topB</name>
    <name evidence="14" type="ORF">CRYO30217_01246</name>
</gene>
<comment type="catalytic activity">
    <reaction evidence="1">
        <text>ATP-independent breakage of single-stranded DNA, followed by passage and rejoining.</text>
        <dbReference type="EC" id="5.6.2.1"/>
    </reaction>
</comment>
<evidence type="ECO:0000313" key="14">
    <source>
        <dbReference type="EMBL" id="CAG5080288.1"/>
    </source>
</evidence>
<dbReference type="PROSITE" id="PS52039">
    <property type="entry name" value="TOPO_IA_2"/>
    <property type="match status" value="1"/>
</dbReference>
<dbReference type="EC" id="5.6.2.1" evidence="3"/>
<dbReference type="NCBIfam" id="NF005829">
    <property type="entry name" value="PRK07726.1"/>
    <property type="match status" value="1"/>
</dbReference>
<dbReference type="InterPro" id="IPR013825">
    <property type="entry name" value="Topo_IA_cen_sub2"/>
</dbReference>
<dbReference type="PROSITE" id="PS50880">
    <property type="entry name" value="TOPRIM"/>
    <property type="match status" value="1"/>
</dbReference>
<evidence type="ECO:0000259" key="13">
    <source>
        <dbReference type="PROSITE" id="PS52039"/>
    </source>
</evidence>
<keyword evidence="5" id="KW-0799">Topoisomerase</keyword>
<dbReference type="Pfam" id="PF01131">
    <property type="entry name" value="Topoisom_bac"/>
    <property type="match status" value="1"/>
</dbReference>
<dbReference type="InterPro" id="IPR003602">
    <property type="entry name" value="Topo_IA_DNA-bd_dom"/>
</dbReference>
<evidence type="ECO:0000256" key="8">
    <source>
        <dbReference type="ARBA" id="ARBA00030003"/>
    </source>
</evidence>
<sequence>MKLCIAEKPSVAKDIAQVIGAKTKMNGYYEGNGYWVSWTFGHLCTLKEPNDYTEKWKYWNLETLPMIPAKFGIKLINDGGVKKQFQVLERLIGDCDEVINCGDAGQEGELIQRWVLAKAKNEKPLKRLWISSLTEEAIKEGFDKLQDGKKYDQLYAAGASRAIGDWVLGMNATRLFTLKFGQKGQVLSIGRVQTPTLAMIVERQLEIDNFKSEKYWEIRTFYRETEFSCSLGKIETKEKGEELLQKITGQNFEVVSFEQKEGTEKHPMLFDLTALQVECNKRFAFSAEDTLNMVQKLYEQKLVTYPRVDTTYLSEDIYPKVEGTLRNLKHYTRFTEPLLGQKIRKSKRVFDDKKVTDHHAIIPTGIVPSGITPNEQKVYDAITRRFICVFYPDCKVSNTVVEGESVEVPFRASGRQVLEPGWRTVYEDYVSGGSKKDDEEQMPLFEQGESGEHTPELQEKKTKPPRYFTEASLLRAMETAGKQVDDDDLRDIMKENGIGRPSTRANIIETLFKRNYIAKEKKRIVATATGVHLISLINNDLLKSAELTGQWEKKLRDIEKGNFEVEEFKKELTEMVVHLCHEVKHQVVEPPPVLCPKCGKGEMIRGKKAWGCSRFNSGCKYTIPFKFKDVFLSDADMKELVINQKSRYRLPFKSKSGEVKKHYVGLNDKLKPIILNDEEN</sequence>
<evidence type="ECO:0000256" key="2">
    <source>
        <dbReference type="ARBA" id="ARBA00009446"/>
    </source>
</evidence>
<evidence type="ECO:0000256" key="6">
    <source>
        <dbReference type="ARBA" id="ARBA00023125"/>
    </source>
</evidence>
<dbReference type="PANTHER" id="PTHR11390">
    <property type="entry name" value="PROKARYOTIC DNA TOPOISOMERASE"/>
    <property type="match status" value="1"/>
</dbReference>
<dbReference type="InterPro" id="IPR013826">
    <property type="entry name" value="Topo_IA_cen_sub3"/>
</dbReference>
<dbReference type="GO" id="GO:0043597">
    <property type="term" value="C:cytoplasmic replication fork"/>
    <property type="evidence" value="ECO:0007669"/>
    <property type="project" value="TreeGrafter"/>
</dbReference>
<dbReference type="Gene3D" id="1.10.460.10">
    <property type="entry name" value="Topoisomerase I, domain 2"/>
    <property type="match status" value="1"/>
</dbReference>
<evidence type="ECO:0000256" key="1">
    <source>
        <dbReference type="ARBA" id="ARBA00000213"/>
    </source>
</evidence>
<dbReference type="Pfam" id="PF01751">
    <property type="entry name" value="Toprim"/>
    <property type="match status" value="1"/>
</dbReference>
<dbReference type="GO" id="GO:0006310">
    <property type="term" value="P:DNA recombination"/>
    <property type="evidence" value="ECO:0007669"/>
    <property type="project" value="TreeGrafter"/>
</dbReference>
<evidence type="ECO:0000256" key="9">
    <source>
        <dbReference type="ARBA" id="ARBA00031985"/>
    </source>
</evidence>
<dbReference type="PRINTS" id="PR00417">
    <property type="entry name" value="PRTPISMRASEI"/>
</dbReference>
<reference evidence="14" key="1">
    <citation type="submission" date="2021-04" db="EMBL/GenBank/DDBJ databases">
        <authorList>
            <person name="Rodrigo-Torres L."/>
            <person name="Arahal R. D."/>
            <person name="Lucena T."/>
        </authorList>
    </citation>
    <scope>NUCLEOTIDE SEQUENCE</scope>
    <source>
        <strain evidence="14">AS29M-1</strain>
    </source>
</reference>
<dbReference type="Proteomes" id="UP000683507">
    <property type="component" value="Chromosome"/>
</dbReference>
<keyword evidence="4" id="KW-0479">Metal-binding</keyword>
<dbReference type="SMART" id="SM00493">
    <property type="entry name" value="TOPRIM"/>
    <property type="match status" value="1"/>
</dbReference>
<keyword evidence="15" id="KW-1185">Reference proteome</keyword>
<dbReference type="CDD" id="cd00186">
    <property type="entry name" value="TOP1Ac"/>
    <property type="match status" value="1"/>
</dbReference>
<dbReference type="InterPro" id="IPR003601">
    <property type="entry name" value="Topo_IA_2"/>
</dbReference>
<feature type="domain" description="Topo IA-type catalytic" evidence="13">
    <location>
        <begin position="151"/>
        <end position="580"/>
    </location>
</feature>
<dbReference type="SMART" id="SM00436">
    <property type="entry name" value="TOP1Bc"/>
    <property type="match status" value="1"/>
</dbReference>
<evidence type="ECO:0000313" key="15">
    <source>
        <dbReference type="Proteomes" id="UP000683507"/>
    </source>
</evidence>
<dbReference type="CDD" id="cd03362">
    <property type="entry name" value="TOPRIM_TopoIA_TopoIII"/>
    <property type="match status" value="1"/>
</dbReference>
<dbReference type="GO" id="GO:0003677">
    <property type="term" value="F:DNA binding"/>
    <property type="evidence" value="ECO:0007669"/>
    <property type="project" value="UniProtKB-KW"/>
</dbReference>
<dbReference type="PANTHER" id="PTHR11390:SF21">
    <property type="entry name" value="DNA TOPOISOMERASE 3-ALPHA"/>
    <property type="match status" value="1"/>
</dbReference>
<dbReference type="NCBIfam" id="TIGR01056">
    <property type="entry name" value="topB"/>
    <property type="match status" value="1"/>
</dbReference>
<dbReference type="InterPro" id="IPR005738">
    <property type="entry name" value="TopoIII"/>
</dbReference>
<dbReference type="GO" id="GO:0046872">
    <property type="term" value="F:metal ion binding"/>
    <property type="evidence" value="ECO:0007669"/>
    <property type="project" value="UniProtKB-KW"/>
</dbReference>
<dbReference type="InterPro" id="IPR013497">
    <property type="entry name" value="Topo_IA_cen"/>
</dbReference>
<dbReference type="Gene3D" id="3.40.50.140">
    <property type="match status" value="1"/>
</dbReference>
<dbReference type="InterPro" id="IPR023405">
    <property type="entry name" value="Topo_IA_core_domain"/>
</dbReference>
<keyword evidence="7 14" id="KW-0413">Isomerase</keyword>
<comment type="similarity">
    <text evidence="2">Belongs to the type IA topoisomerase family.</text>
</comment>
<dbReference type="Gene3D" id="1.10.290.10">
    <property type="entry name" value="Topoisomerase I, domain 4"/>
    <property type="match status" value="1"/>
</dbReference>
<evidence type="ECO:0000256" key="3">
    <source>
        <dbReference type="ARBA" id="ARBA00012891"/>
    </source>
</evidence>
<name>A0A916NB35_9FLAO</name>
<evidence type="ECO:0000256" key="10">
    <source>
        <dbReference type="ARBA" id="ARBA00032235"/>
    </source>
</evidence>
<dbReference type="InterPro" id="IPR000380">
    <property type="entry name" value="Topo_IA"/>
</dbReference>
<keyword evidence="6" id="KW-0238">DNA-binding</keyword>